<keyword evidence="2" id="KW-1185">Reference proteome</keyword>
<gene>
    <name evidence="1" type="ORF">PENSUB_9871</name>
</gene>
<dbReference type="STRING" id="1316194.A0A1Q5TCJ2"/>
<reference evidence="1 2" key="1">
    <citation type="submission" date="2016-10" db="EMBL/GenBank/DDBJ databases">
        <title>Genome sequence of the ascomycete fungus Penicillium subrubescens.</title>
        <authorList>
            <person name="De Vries R.P."/>
            <person name="Peng M."/>
            <person name="Dilokpimol A."/>
            <person name="Hilden K."/>
            <person name="Makela M.R."/>
            <person name="Grigoriev I."/>
            <person name="Riley R."/>
            <person name="Granchi Z."/>
        </authorList>
    </citation>
    <scope>NUCLEOTIDE SEQUENCE [LARGE SCALE GENOMIC DNA]</scope>
    <source>
        <strain evidence="1 2">CBS 132785</strain>
    </source>
</reference>
<name>A0A1Q5TCJ2_9EURO</name>
<dbReference type="EMBL" id="MNBE01000683">
    <property type="protein sequence ID" value="OKO97945.1"/>
    <property type="molecule type" value="Genomic_DNA"/>
</dbReference>
<comment type="caution">
    <text evidence="1">The sequence shown here is derived from an EMBL/GenBank/DDBJ whole genome shotgun (WGS) entry which is preliminary data.</text>
</comment>
<protein>
    <submittedName>
        <fullName evidence="1">Uncharacterized protein</fullName>
    </submittedName>
</protein>
<sequence length="82" mass="9324">MADEEKIAGTSSAVDIQTAKHVDPTLEKHAHDADDAMKIFDELHGEAIELDEATNKRLLRTIDWHMMPIMCFVYGMNYLDSM</sequence>
<evidence type="ECO:0000313" key="1">
    <source>
        <dbReference type="EMBL" id="OKO97945.1"/>
    </source>
</evidence>
<proteinExistence type="predicted"/>
<organism evidence="1 2">
    <name type="scientific">Penicillium subrubescens</name>
    <dbReference type="NCBI Taxonomy" id="1316194"/>
    <lineage>
        <taxon>Eukaryota</taxon>
        <taxon>Fungi</taxon>
        <taxon>Dikarya</taxon>
        <taxon>Ascomycota</taxon>
        <taxon>Pezizomycotina</taxon>
        <taxon>Eurotiomycetes</taxon>
        <taxon>Eurotiomycetidae</taxon>
        <taxon>Eurotiales</taxon>
        <taxon>Aspergillaceae</taxon>
        <taxon>Penicillium</taxon>
    </lineage>
</organism>
<dbReference type="AlphaFoldDB" id="A0A1Q5TCJ2"/>
<accession>A0A1Q5TCJ2</accession>
<dbReference type="Proteomes" id="UP000186955">
    <property type="component" value="Unassembled WGS sequence"/>
</dbReference>
<evidence type="ECO:0000313" key="2">
    <source>
        <dbReference type="Proteomes" id="UP000186955"/>
    </source>
</evidence>